<dbReference type="EMBL" id="JAPEUX010000009">
    <property type="protein sequence ID" value="KAJ4345321.1"/>
    <property type="molecule type" value="Genomic_DNA"/>
</dbReference>
<sequence length="1482" mass="164895">MDPGTAVGVASMGIQVCQGLLEYYQSWKGYEEDIREAYSAITELSRTFKLLEEGLTMQRTSTLVSQAQESLMACKDGVQQLEKKLKKLHKEAPNGFKEKAHASRLRLLYPFKKSTLEKFKEITQELLLRLAVAIDVLVLDHSSVARDKVEQVATTVGDIQTTVGGIESIATQTYETVFTTRTRVDAIAASTQSLLTAEEERRLDEIIQWLAAPDPTVIHRKAREDHEPGTGEWMLSCQEYQDWLTGSQQVLWLHGKAGCCKTVLCSTIVEDVTQRLSSCPRDESVLAYFYFSFTETAMQRYTGLLLSIITTLSVNRRHLAQPVLSALYEESKPRQPTPQSLEGALVTLIKQFRTSYLVVDALDECPEQERAQVMQGLKRITRASSTTRLLITSRKEADIENFVQFWCETQLQLDEACVNKDIDMFVEKKLVSDNYLSKLSEPTKEQIRSIFHVKSDGMFRWAALQLESLQKLKIPRLEYVSKILNAMPGSLHDTYERILDSINDTYFMEVRTALEWISSAYRPISVAELAEACNIRITDHCGYTLLDDGQDAVAGLLGVISSLVILEYVPSSVNKPHKQYMGEYLPKKFDSTSYDQRIRLAHYSVKEFLFSDQLQVSNNRVSRYALKEPQAQYNLARNCSAYFLYFANHDQKKAWIDAEEPPATRHRWYLEHSDLEYFAPTWPLLRYAVEHWHMHQKQTEDTMKIGFRPTPLHLAILENEVWRVLWLRLDHIGKGLVKSRKSGAPIWHDGTNTTIGIYWASFLGLRQTLSHLFNKPHLDVDCVQGKHGTALQAAAFRGYEEIMRFLMCKGASVNAKGGLFQTPLQSAAVGGYTHIVELLLQANADVNVEGGRCGSALRAAASRGHEVIVSKLLHAGAKVDLTGPVHGTALQLAAHKGHDKIVQMLVQHGADPNIQGGAHVVALLAGFRFEPIVRTLIQAGADVNITGGEYGSALQGAVMKGSTESAKLLIEAGANVNITGGQHGSALQEAVSTKQTEIVNLLIQAGADVSITGGREYTPLQDAVRLGSIDLVELLIEAGADINLPVKKNLWTCHSSLINQAAAHCPKRVVEMFIQRGASVDYQTFQAATAGRYGWNTDGEAVAELLVKAVSKIEEPEKWIYHAACARFKNVIKLLLHDHGKKIYEDGSTNLTAHNTAKALILAAGAGRDYAVSLLLDLHTNGEDSLHVKYSTQALQHALAAVTRPGILRSFDYCGPVESLRRNIAIAQILINAGADMYYERDGALAKAVSSSENLSSHKAHALQAIHLIEVLLKKGEDVVEGRSINFPEITCTRECMLYSAARIGNVRLVQLLLDLGIDVNGYGHLVEYWGVHGQKSSKQKSVLHGAVSSAEVDVVRLVLDHGANVKTIDAAEACDLLVAALESRATDQDLLFIATLILERMFQVRDSDDPVFDEIASAKVLRSKFRPWWSDKERFAFIRKLVTRLVKERAFIHGVLDTFTNYDSGLRDGSTWARGLEISES</sequence>
<dbReference type="Proteomes" id="UP001140513">
    <property type="component" value="Unassembled WGS sequence"/>
</dbReference>
<feature type="domain" description="NACHT" evidence="5">
    <location>
        <begin position="249"/>
        <end position="400"/>
    </location>
</feature>
<feature type="repeat" description="ANK" evidence="3">
    <location>
        <begin position="885"/>
        <end position="917"/>
    </location>
</feature>
<name>A0A9W8XA21_9PLEO</name>
<dbReference type="PROSITE" id="PS50088">
    <property type="entry name" value="ANK_REPEAT"/>
    <property type="match status" value="8"/>
</dbReference>
<accession>A0A9W8XA21</accession>
<proteinExistence type="predicted"/>
<gene>
    <name evidence="6" type="ORF">N0V89_011451</name>
</gene>
<organism evidence="6 7">
    <name type="scientific">Didymosphaeria variabile</name>
    <dbReference type="NCBI Taxonomy" id="1932322"/>
    <lineage>
        <taxon>Eukaryota</taxon>
        <taxon>Fungi</taxon>
        <taxon>Dikarya</taxon>
        <taxon>Ascomycota</taxon>
        <taxon>Pezizomycotina</taxon>
        <taxon>Dothideomycetes</taxon>
        <taxon>Pleosporomycetidae</taxon>
        <taxon>Pleosporales</taxon>
        <taxon>Massarineae</taxon>
        <taxon>Didymosphaeriaceae</taxon>
        <taxon>Didymosphaeria</taxon>
    </lineage>
</organism>
<feature type="repeat" description="ANK" evidence="3">
    <location>
        <begin position="949"/>
        <end position="981"/>
    </location>
</feature>
<feature type="repeat" description="ANK" evidence="3">
    <location>
        <begin position="1293"/>
        <end position="1325"/>
    </location>
</feature>
<evidence type="ECO:0000313" key="7">
    <source>
        <dbReference type="Proteomes" id="UP001140513"/>
    </source>
</evidence>
<keyword evidence="2 3" id="KW-0040">ANK repeat</keyword>
<feature type="coiled-coil region" evidence="4">
    <location>
        <begin position="64"/>
        <end position="91"/>
    </location>
</feature>
<feature type="repeat" description="ANK" evidence="3">
    <location>
        <begin position="786"/>
        <end position="818"/>
    </location>
</feature>
<evidence type="ECO:0000259" key="5">
    <source>
        <dbReference type="PROSITE" id="PS50837"/>
    </source>
</evidence>
<evidence type="ECO:0000256" key="1">
    <source>
        <dbReference type="ARBA" id="ARBA00022737"/>
    </source>
</evidence>
<dbReference type="PANTHER" id="PTHR24198:SF165">
    <property type="entry name" value="ANKYRIN REPEAT-CONTAINING PROTEIN-RELATED"/>
    <property type="match status" value="1"/>
</dbReference>
<protein>
    <recommendedName>
        <fullName evidence="5">NACHT domain-containing protein</fullName>
    </recommendedName>
</protein>
<keyword evidence="1" id="KW-0677">Repeat</keyword>
<dbReference type="PROSITE" id="PS50297">
    <property type="entry name" value="ANK_REP_REGION"/>
    <property type="match status" value="7"/>
</dbReference>
<dbReference type="PROSITE" id="PS50837">
    <property type="entry name" value="NACHT"/>
    <property type="match status" value="1"/>
</dbReference>
<dbReference type="SMART" id="SM00248">
    <property type="entry name" value="ANK"/>
    <property type="match status" value="13"/>
</dbReference>
<evidence type="ECO:0000256" key="2">
    <source>
        <dbReference type="ARBA" id="ARBA00023043"/>
    </source>
</evidence>
<dbReference type="Gene3D" id="1.25.40.20">
    <property type="entry name" value="Ankyrin repeat-containing domain"/>
    <property type="match status" value="3"/>
</dbReference>
<dbReference type="Gene3D" id="3.40.50.300">
    <property type="entry name" value="P-loop containing nucleotide triphosphate hydrolases"/>
    <property type="match status" value="1"/>
</dbReference>
<reference evidence="6" key="1">
    <citation type="submission" date="2022-10" db="EMBL/GenBank/DDBJ databases">
        <title>Tapping the CABI collections for fungal endophytes: first genome assemblies for Collariella, Neodidymelliopsis, Ascochyta clinopodiicola, Didymella pomorum, Didymosphaeria variabile, Neocosmospora piperis and Neocucurbitaria cava.</title>
        <authorList>
            <person name="Hill R."/>
        </authorList>
    </citation>
    <scope>NUCLEOTIDE SEQUENCE</scope>
    <source>
        <strain evidence="6">IMI 356815</strain>
    </source>
</reference>
<comment type="caution">
    <text evidence="6">The sequence shown here is derived from an EMBL/GenBank/DDBJ whole genome shotgun (WGS) entry which is preliminary data.</text>
</comment>
<dbReference type="Pfam" id="PF24883">
    <property type="entry name" value="NPHP3_N"/>
    <property type="match status" value="1"/>
</dbReference>
<evidence type="ECO:0000256" key="3">
    <source>
        <dbReference type="PROSITE-ProRule" id="PRU00023"/>
    </source>
</evidence>
<dbReference type="InterPro" id="IPR002110">
    <property type="entry name" value="Ankyrin_rpt"/>
</dbReference>
<feature type="repeat" description="ANK" evidence="3">
    <location>
        <begin position="1015"/>
        <end position="1047"/>
    </location>
</feature>
<dbReference type="PANTHER" id="PTHR24198">
    <property type="entry name" value="ANKYRIN REPEAT AND PROTEIN KINASE DOMAIN-CONTAINING PROTEIN"/>
    <property type="match status" value="1"/>
</dbReference>
<keyword evidence="4" id="KW-0175">Coiled coil</keyword>
<dbReference type="InterPro" id="IPR036770">
    <property type="entry name" value="Ankyrin_rpt-contain_sf"/>
</dbReference>
<feature type="repeat" description="ANK" evidence="3">
    <location>
        <begin position="1339"/>
        <end position="1371"/>
    </location>
</feature>
<dbReference type="InterPro" id="IPR056884">
    <property type="entry name" value="NPHP3-like_N"/>
</dbReference>
<feature type="repeat" description="ANK" evidence="3">
    <location>
        <begin position="819"/>
        <end position="851"/>
    </location>
</feature>
<evidence type="ECO:0000256" key="4">
    <source>
        <dbReference type="SAM" id="Coils"/>
    </source>
</evidence>
<dbReference type="InterPro" id="IPR007111">
    <property type="entry name" value="NACHT_NTPase"/>
</dbReference>
<keyword evidence="7" id="KW-1185">Reference proteome</keyword>
<dbReference type="GeneID" id="80914981"/>
<feature type="repeat" description="ANK" evidence="3">
    <location>
        <begin position="982"/>
        <end position="1014"/>
    </location>
</feature>
<dbReference type="SUPFAM" id="SSF48403">
    <property type="entry name" value="Ankyrin repeat"/>
    <property type="match status" value="3"/>
</dbReference>
<evidence type="ECO:0000313" key="6">
    <source>
        <dbReference type="EMBL" id="KAJ4345321.1"/>
    </source>
</evidence>
<dbReference type="RefSeq" id="XP_056065485.1">
    <property type="nucleotide sequence ID" value="XM_056220182.1"/>
</dbReference>
<dbReference type="Pfam" id="PF12796">
    <property type="entry name" value="Ank_2"/>
    <property type="match status" value="3"/>
</dbReference>
<dbReference type="InterPro" id="IPR027417">
    <property type="entry name" value="P-loop_NTPase"/>
</dbReference>
<dbReference type="Pfam" id="PF00023">
    <property type="entry name" value="Ank"/>
    <property type="match status" value="1"/>
</dbReference>
<dbReference type="OrthoDB" id="1577640at2759"/>